<evidence type="ECO:0000256" key="1">
    <source>
        <dbReference type="ARBA" id="ARBA00004448"/>
    </source>
</evidence>
<protein>
    <recommendedName>
        <fullName evidence="8">Mitochondrial import inner membrane translocase subunit TIM22</fullName>
    </recommendedName>
</protein>
<evidence type="ECO:0000256" key="5">
    <source>
        <dbReference type="ARBA" id="ARBA00022989"/>
    </source>
</evidence>
<gene>
    <name evidence="9" type="ORF">AMSG_02151</name>
</gene>
<evidence type="ECO:0000256" key="3">
    <source>
        <dbReference type="ARBA" id="ARBA00022692"/>
    </source>
</evidence>
<comment type="subunit">
    <text evidence="8">Component of the TIM22 complex.</text>
</comment>
<dbReference type="RefSeq" id="XP_013761175.1">
    <property type="nucleotide sequence ID" value="XM_013905721.1"/>
</dbReference>
<keyword evidence="5" id="KW-1133">Transmembrane helix</keyword>
<dbReference type="GO" id="GO:0008320">
    <property type="term" value="F:protein transmembrane transporter activity"/>
    <property type="evidence" value="ECO:0007669"/>
    <property type="project" value="UniProtKB-UniRule"/>
</dbReference>
<organism evidence="9 10">
    <name type="scientific">Thecamonas trahens ATCC 50062</name>
    <dbReference type="NCBI Taxonomy" id="461836"/>
    <lineage>
        <taxon>Eukaryota</taxon>
        <taxon>Apusozoa</taxon>
        <taxon>Apusomonadida</taxon>
        <taxon>Apusomonadidae</taxon>
        <taxon>Thecamonas</taxon>
    </lineage>
</organism>
<keyword evidence="3" id="KW-0812">Transmembrane</keyword>
<name>A0A0L0DVN5_THETB</name>
<keyword evidence="8" id="KW-0813">Transport</keyword>
<evidence type="ECO:0000313" key="10">
    <source>
        <dbReference type="Proteomes" id="UP000054408"/>
    </source>
</evidence>
<evidence type="ECO:0000256" key="2">
    <source>
        <dbReference type="ARBA" id="ARBA00008444"/>
    </source>
</evidence>
<reference evidence="9 10" key="1">
    <citation type="submission" date="2010-05" db="EMBL/GenBank/DDBJ databases">
        <title>The Genome Sequence of Thecamonas trahens ATCC 50062.</title>
        <authorList>
            <consortium name="The Broad Institute Genome Sequencing Platform"/>
            <person name="Russ C."/>
            <person name="Cuomo C."/>
            <person name="Shea T."/>
            <person name="Young S.K."/>
            <person name="Zeng Q."/>
            <person name="Koehrsen M."/>
            <person name="Haas B."/>
            <person name="Borodovsky M."/>
            <person name="Guigo R."/>
            <person name="Alvarado L."/>
            <person name="Berlin A."/>
            <person name="Bochicchio J."/>
            <person name="Borenstein D."/>
            <person name="Chapman S."/>
            <person name="Chen Z."/>
            <person name="Freedman E."/>
            <person name="Gellesch M."/>
            <person name="Goldberg J."/>
            <person name="Griggs A."/>
            <person name="Gujja S."/>
            <person name="Heilman E."/>
            <person name="Heiman D."/>
            <person name="Hepburn T."/>
            <person name="Howarth C."/>
            <person name="Jen D."/>
            <person name="Larson L."/>
            <person name="Mehta T."/>
            <person name="Park D."/>
            <person name="Pearson M."/>
            <person name="Roberts A."/>
            <person name="Saif S."/>
            <person name="Shenoy N."/>
            <person name="Sisk P."/>
            <person name="Stolte C."/>
            <person name="Sykes S."/>
            <person name="Thomson T."/>
            <person name="Walk T."/>
            <person name="White J."/>
            <person name="Yandava C."/>
            <person name="Burger G."/>
            <person name="Gray M.W."/>
            <person name="Holland P.W.H."/>
            <person name="King N."/>
            <person name="Lang F.B.F."/>
            <person name="Roger A.J."/>
            <person name="Ruiz-Trillo I."/>
            <person name="Lander E."/>
            <person name="Nusbaum C."/>
        </authorList>
    </citation>
    <scope>NUCLEOTIDE SEQUENCE [LARGE SCALE GENOMIC DNA]</scope>
    <source>
        <strain evidence="9 10">ATCC 50062</strain>
    </source>
</reference>
<comment type="similarity">
    <text evidence="2 8">Belongs to the Tim17/Tim22/Tim23 family.</text>
</comment>
<keyword evidence="4 8" id="KW-0999">Mitochondrion inner membrane</keyword>
<keyword evidence="10" id="KW-1185">Reference proteome</keyword>
<dbReference type="OrthoDB" id="75343at2759"/>
<dbReference type="eggNOG" id="KOG3225">
    <property type="taxonomic scope" value="Eukaryota"/>
</dbReference>
<dbReference type="EMBL" id="GL349440">
    <property type="protein sequence ID" value="KNC56136.1"/>
    <property type="molecule type" value="Genomic_DNA"/>
</dbReference>
<dbReference type="PANTHER" id="PTHR14110:SF0">
    <property type="entry name" value="MITOCHONDRIAL IMPORT INNER MEMBRANE TRANSLOCASE SUBUNIT TIM22"/>
    <property type="match status" value="1"/>
</dbReference>
<dbReference type="AlphaFoldDB" id="A0A0L0DVN5"/>
<comment type="subcellular location">
    <subcellularLocation>
        <location evidence="1 8">Mitochondrion inner membrane</location>
        <topology evidence="1 8">Multi-pass membrane protein</topology>
    </subcellularLocation>
</comment>
<evidence type="ECO:0000256" key="4">
    <source>
        <dbReference type="ARBA" id="ARBA00022792"/>
    </source>
</evidence>
<dbReference type="GeneID" id="25561854"/>
<dbReference type="OMA" id="VNPNMAD"/>
<dbReference type="GO" id="GO:0045039">
    <property type="term" value="P:protein insertion into mitochondrial inner membrane"/>
    <property type="evidence" value="ECO:0007669"/>
    <property type="project" value="UniProtKB-UniRule"/>
</dbReference>
<keyword evidence="7" id="KW-0472">Membrane</keyword>
<dbReference type="InterPro" id="IPR039175">
    <property type="entry name" value="TIM22"/>
</dbReference>
<evidence type="ECO:0000256" key="8">
    <source>
        <dbReference type="RuleBase" id="RU367038"/>
    </source>
</evidence>
<sequence>MASDGGFGVSGGGAGDGAEGGGVSQMQAQDVMQACYVKAPLSGVAGMGLGAVFGLITGSINNEVTAVAGESKKEFFKRTLKHAGQHSWRMAKGFGLIGAIYTGTECYVEKYYGAHRLANAPIAGCISGFVIAIRAGPAAATASCAGFAAFSTAIDYFIGH</sequence>
<keyword evidence="8" id="KW-0811">Translocation</keyword>
<dbReference type="PANTHER" id="PTHR14110">
    <property type="entry name" value="MITOCHONDRIAL IMPORT INNER MEMBRANE TRANSLOCASE SUBUNIT TIM22"/>
    <property type="match status" value="1"/>
</dbReference>
<dbReference type="STRING" id="461836.A0A0L0DVN5"/>
<keyword evidence="8" id="KW-0653">Protein transport</keyword>
<evidence type="ECO:0000256" key="7">
    <source>
        <dbReference type="ARBA" id="ARBA00023136"/>
    </source>
</evidence>
<dbReference type="Proteomes" id="UP000054408">
    <property type="component" value="Unassembled WGS sequence"/>
</dbReference>
<dbReference type="Pfam" id="PF02466">
    <property type="entry name" value="Tim17"/>
    <property type="match status" value="1"/>
</dbReference>
<keyword evidence="6 8" id="KW-0496">Mitochondrion</keyword>
<comment type="function">
    <text evidence="8">Essential core component of the TIM22 complex, a complex that mediates the import and insertion of multi-pass transmembrane proteins into the mitochondrial inner membrane. In the TIM22 complex, it constitutes the voltage-activated and signal-gated channel. Forms a twin-pore translocase that uses the membrane potential as external driving force in 2 voltage-dependent steps.</text>
</comment>
<evidence type="ECO:0000256" key="6">
    <source>
        <dbReference type="ARBA" id="ARBA00023128"/>
    </source>
</evidence>
<proteinExistence type="inferred from homology"/>
<accession>A0A0L0DVN5</accession>
<dbReference type="GO" id="GO:0042721">
    <property type="term" value="C:TIM22 mitochondrial import inner membrane insertion complex"/>
    <property type="evidence" value="ECO:0007669"/>
    <property type="project" value="UniProtKB-UniRule"/>
</dbReference>
<evidence type="ECO:0000313" key="9">
    <source>
        <dbReference type="EMBL" id="KNC56136.1"/>
    </source>
</evidence>
<dbReference type="GO" id="GO:0030943">
    <property type="term" value="F:mitochondrion targeting sequence binding"/>
    <property type="evidence" value="ECO:0007669"/>
    <property type="project" value="TreeGrafter"/>
</dbReference>